<evidence type="ECO:0000313" key="2">
    <source>
        <dbReference type="Proteomes" id="UP000676386"/>
    </source>
</evidence>
<protein>
    <submittedName>
        <fullName evidence="1">Uncharacterized protein</fullName>
    </submittedName>
</protein>
<accession>A0ABS5JA37</accession>
<dbReference type="EMBL" id="JAGTXB010000028">
    <property type="protein sequence ID" value="MBS0032070.1"/>
    <property type="molecule type" value="Genomic_DNA"/>
</dbReference>
<proteinExistence type="predicted"/>
<dbReference type="Proteomes" id="UP000676386">
    <property type="component" value="Unassembled WGS sequence"/>
</dbReference>
<name>A0ABS5JA37_9BACT</name>
<evidence type="ECO:0000313" key="1">
    <source>
        <dbReference type="EMBL" id="MBS0032070.1"/>
    </source>
</evidence>
<reference evidence="1 2" key="1">
    <citation type="submission" date="2021-04" db="EMBL/GenBank/DDBJ databases">
        <title>Chitinophaga sp. nov., isolated from the rhizosphere soil.</title>
        <authorList>
            <person name="He S."/>
        </authorList>
    </citation>
    <scope>NUCLEOTIDE SEQUENCE [LARGE SCALE GENOMIC DNA]</scope>
    <source>
        <strain evidence="1 2">2R12</strain>
    </source>
</reference>
<dbReference type="RefSeq" id="WP_211977232.1">
    <property type="nucleotide sequence ID" value="NZ_JAGTXB010000028.1"/>
</dbReference>
<organism evidence="1 2">
    <name type="scientific">Chitinophaga hostae</name>
    <dbReference type="NCBI Taxonomy" id="2831022"/>
    <lineage>
        <taxon>Bacteria</taxon>
        <taxon>Pseudomonadati</taxon>
        <taxon>Bacteroidota</taxon>
        <taxon>Chitinophagia</taxon>
        <taxon>Chitinophagales</taxon>
        <taxon>Chitinophagaceae</taxon>
        <taxon>Chitinophaga</taxon>
    </lineage>
</organism>
<sequence length="679" mass="78106">MIKVPSFTTFDLERAFDSDDLIVLELKEFVSTAVGQKALRLFKQDATARFPLLVAAGIVGPDGLTTNGATYSIGNNPMIYYFFYRVFCEKFEFSYTPDIDKLLAFHQLVKDYFQTDTNELSVFLQKGMPAFLMMMGSKSALKTIQEQGRLLMKGHLHFRTFFKVYFDNFEHWEPDFTDLWNMLTAFGYQIGKPESTVHDALWVKITDVLRRFFHLYEGQLPVYRAYLIAKLGEGRLEDYLAGVSLQVIHAQYPILTSEIMEWLDKPSTNHIALVLLSQVQYLEESYVATIQSHLQNVSVISKQYHDALKLSINILSGPTPLNLSQKQFFDGIVVKGLKCDNEEVVTNTISAMGYSRKLTSEFSAYLIELMNENQDYLSYIKVINYFHIVHGNLKCYFEFLTVYALQIGLAFKIQEFEESISVMHEINKAEFEQYVIEMMIHDQGQVRFVGNQILYSLHTYCGVAALSANLLALDALQQYKFVITLSYDKLHIKEQITYLAPMLSAKSEVVKELVLCKLDELILGYKHQVLEYLTPLITLLPDNQRILERLNITLEEIYVQLRIKSGIKELDPTVQYPHLLRSYNRATIKGYQKEPRAKDRKSNGIFNFIKSVGVARGGGALHPDGTIVTFGKVSTSFTIPRTLFMLPEKGELDMYLFFKSNWQEDFKQWEQIILLSGNI</sequence>
<comment type="caution">
    <text evidence="1">The sequence shown here is derived from an EMBL/GenBank/DDBJ whole genome shotgun (WGS) entry which is preliminary data.</text>
</comment>
<keyword evidence="2" id="KW-1185">Reference proteome</keyword>
<gene>
    <name evidence="1" type="ORF">KE626_32355</name>
</gene>